<accession>Q5B765</accession>
<gene>
    <name evidence="3" type="ORF">ANIA_03615</name>
</gene>
<dbReference type="OMA" id="AKWRPKI"/>
<sequence>MSQSAMATTEPTHGQADSVASVESPAQDNPGPKDHSDYTRALEKRLSELESRLLNVELHSKESVSKRVISGDNPESELENAAKSPSDDDAGPEPEQLPVVREIRRLNWINFVNRFPDQKDAALIELLMAPPSLEDEEKKDSLFCAKLQLVGAEEAQQLMATMRERNVFRSDAYLQSVRISSIPLARELVDILGSDDDITAPLIFRRPFAPLIYHIDDFKKKLAKLEAELEKTTEEDVLSIFPSSVVPTQTAMTASEKARADRTTLAGDFRYLIQFLEREILPFANLFDSSSKPETSSRHRKTCFRDLWHLFRVGEYIYNPAATFSFQSNPKAVVNESGDQKLWKLYRKRTVGNDFELKCYRIDHNGEAYVCIPTTFTISYFKGEQDIVNLTVYPLRFAEDHKALLQVYKESGQKCKECIEAKFLLHTGWALTPESQSSLQYIASDVILDAGEAMKLHFNWKFDSKYPSTKEWDRGYPYYLYHVFYWRLKDQKAVSSNIQNACWVDDWVGRKEKIDYCERVDSFLSHGINGREKEYQLNDDDIVLLPRRLFAYVLQERRFVAVETRNLSSVKDSTSGTFENLVINPDHMSLLQSLVHSHYMRKQIQDSGRYSVNQDIVHNKGRGLVILLHGVPGVGKTSTAETIAHQWKKPLLPITYGDLGLSPSNVESKLKDVFRLAQLWGCILLLDEADVFLSERKATDLERNALVSGGFPSHGAESSLTVSAFTVFLRVLEYYMGILFLTTNRVGTIDEAFRSRIHISLYYPDLGKRETRKIWKLNLDRLRAIEEERAGTTGKPALTIDVDGIKNFALEHYKSSQQGKGRWNGRQIRNAFLVASALARYEKEHPDSKSQPSINTSPYNTSSYDISARHFKVVAEAGVGFDKYLYEIKRKTPGEQALLHGYRIDSVTHKSPQEPGSQFTAGQGGIPPSNQGLFPGQSSPSLQGHYDGLQAHNPGSRQSQAQFSQYGYTADGLRSQPFVPHGHDPTFNRSPQTGYGQEFGMGMGMRNEYNLQPPPVTSSKHSFKGSPRGTPSGFSGTAGHGDDDSDSDD</sequence>
<evidence type="ECO:0000259" key="2">
    <source>
        <dbReference type="SMART" id="SM00382"/>
    </source>
</evidence>
<feature type="region of interest" description="Disordered" evidence="1">
    <location>
        <begin position="908"/>
        <end position="1049"/>
    </location>
</feature>
<evidence type="ECO:0000313" key="3">
    <source>
        <dbReference type="EMBL" id="CBF75772.1"/>
    </source>
</evidence>
<dbReference type="InterPro" id="IPR003593">
    <property type="entry name" value="AAA+_ATPase"/>
</dbReference>
<dbReference type="eggNOG" id="KOG0742">
    <property type="taxonomic scope" value="Eukaryota"/>
</dbReference>
<evidence type="ECO:0000313" key="4">
    <source>
        <dbReference type="Proteomes" id="UP000000560"/>
    </source>
</evidence>
<dbReference type="GeneID" id="2873038"/>
<dbReference type="KEGG" id="ani:ANIA_03615"/>
<organism evidence="3 4">
    <name type="scientific">Emericella nidulans (strain FGSC A4 / ATCC 38163 / CBS 112.46 / NRRL 194 / M139)</name>
    <name type="common">Aspergillus nidulans</name>
    <dbReference type="NCBI Taxonomy" id="227321"/>
    <lineage>
        <taxon>Eukaryota</taxon>
        <taxon>Fungi</taxon>
        <taxon>Dikarya</taxon>
        <taxon>Ascomycota</taxon>
        <taxon>Pezizomycotina</taxon>
        <taxon>Eurotiomycetes</taxon>
        <taxon>Eurotiomycetidae</taxon>
        <taxon>Eurotiales</taxon>
        <taxon>Aspergillaceae</taxon>
        <taxon>Aspergillus</taxon>
        <taxon>Aspergillus subgen. Nidulantes</taxon>
    </lineage>
</organism>
<dbReference type="Pfam" id="PF23232">
    <property type="entry name" value="AAA_lid_13"/>
    <property type="match status" value="1"/>
</dbReference>
<dbReference type="SUPFAM" id="SSF52540">
    <property type="entry name" value="P-loop containing nucleoside triphosphate hydrolases"/>
    <property type="match status" value="1"/>
</dbReference>
<dbReference type="AlphaFoldDB" id="Q5B765"/>
<dbReference type="EMBL" id="BN001302">
    <property type="protein sequence ID" value="CBF75772.1"/>
    <property type="molecule type" value="Genomic_DNA"/>
</dbReference>
<dbReference type="PANTHER" id="PTHR46411">
    <property type="entry name" value="FAMILY ATPASE, PUTATIVE-RELATED"/>
    <property type="match status" value="1"/>
</dbReference>
<dbReference type="Proteomes" id="UP000000560">
    <property type="component" value="Chromosome II"/>
</dbReference>
<dbReference type="InterPro" id="IPR054289">
    <property type="entry name" value="DUF7025"/>
</dbReference>
<dbReference type="HOGENOM" id="CLU_004471_2_3_1"/>
<evidence type="ECO:0000256" key="1">
    <source>
        <dbReference type="SAM" id="MobiDB-lite"/>
    </source>
</evidence>
<feature type="domain" description="AAA+ ATPase" evidence="2">
    <location>
        <begin position="622"/>
        <end position="767"/>
    </location>
</feature>
<dbReference type="OrthoDB" id="10042665at2759"/>
<dbReference type="InterPro" id="IPR056599">
    <property type="entry name" value="AAA_lid_fung"/>
</dbReference>
<dbReference type="InterPro" id="IPR027417">
    <property type="entry name" value="P-loop_NTPase"/>
</dbReference>
<accession>C8V462</accession>
<feature type="compositionally biased region" description="Polar residues" evidence="1">
    <location>
        <begin position="953"/>
        <end position="967"/>
    </location>
</feature>
<feature type="compositionally biased region" description="Basic and acidic residues" evidence="1">
    <location>
        <begin position="31"/>
        <end position="43"/>
    </location>
</feature>
<reference evidence="4" key="2">
    <citation type="journal article" date="2009" name="Fungal Genet. Biol.">
        <title>The 2008 update of the Aspergillus nidulans genome annotation: a community effort.</title>
        <authorList>
            <person name="Wortman J.R."/>
            <person name="Gilsenan J.M."/>
            <person name="Joardar V."/>
            <person name="Deegan J."/>
            <person name="Clutterbuck J."/>
            <person name="Andersen M.R."/>
            <person name="Archer D."/>
            <person name="Bencina M."/>
            <person name="Braus G."/>
            <person name="Coutinho P."/>
            <person name="von Dohren H."/>
            <person name="Doonan J."/>
            <person name="Driessen A.J."/>
            <person name="Durek P."/>
            <person name="Espeso E."/>
            <person name="Fekete E."/>
            <person name="Flipphi M."/>
            <person name="Estrada C.G."/>
            <person name="Geysens S."/>
            <person name="Goldman G."/>
            <person name="de Groot P.W."/>
            <person name="Hansen K."/>
            <person name="Harris S.D."/>
            <person name="Heinekamp T."/>
            <person name="Helmstaedt K."/>
            <person name="Henrissat B."/>
            <person name="Hofmann G."/>
            <person name="Homan T."/>
            <person name="Horio T."/>
            <person name="Horiuchi H."/>
            <person name="James S."/>
            <person name="Jones M."/>
            <person name="Karaffa L."/>
            <person name="Karanyi Z."/>
            <person name="Kato M."/>
            <person name="Keller N."/>
            <person name="Kelly D.E."/>
            <person name="Kiel J.A."/>
            <person name="Kim J.M."/>
            <person name="van der Klei I.J."/>
            <person name="Klis F.M."/>
            <person name="Kovalchuk A."/>
            <person name="Krasevec N."/>
            <person name="Kubicek C.P."/>
            <person name="Liu B."/>
            <person name="Maccabe A."/>
            <person name="Meyer V."/>
            <person name="Mirabito P."/>
            <person name="Miskei M."/>
            <person name="Mos M."/>
            <person name="Mullins J."/>
            <person name="Nelson D.R."/>
            <person name="Nielsen J."/>
            <person name="Oakley B.R."/>
            <person name="Osmani S.A."/>
            <person name="Pakula T."/>
            <person name="Paszewski A."/>
            <person name="Paulsen I."/>
            <person name="Pilsyk S."/>
            <person name="Pocsi I."/>
            <person name="Punt P.J."/>
            <person name="Ram A.F."/>
            <person name="Ren Q."/>
            <person name="Robellet X."/>
            <person name="Robson G."/>
            <person name="Seiboth B."/>
            <person name="van Solingen P."/>
            <person name="Specht T."/>
            <person name="Sun J."/>
            <person name="Taheri-Talesh N."/>
            <person name="Takeshita N."/>
            <person name="Ussery D."/>
            <person name="vanKuyk P.A."/>
            <person name="Visser H."/>
            <person name="van de Vondervoort P.J."/>
            <person name="de Vries R.P."/>
            <person name="Walton J."/>
            <person name="Xiang X."/>
            <person name="Xiong Y."/>
            <person name="Zeng A.P."/>
            <person name="Brandt B.W."/>
            <person name="Cornell M.J."/>
            <person name="van den Hondel C.A."/>
            <person name="Visser J."/>
            <person name="Oliver S.G."/>
            <person name="Turner G."/>
        </authorList>
    </citation>
    <scope>GENOME REANNOTATION</scope>
    <source>
        <strain evidence="4">FGSC A4 / ATCC 38163 / CBS 112.46 / NRRL 194 / M139</strain>
    </source>
</reference>
<feature type="compositionally biased region" description="Polar residues" evidence="1">
    <location>
        <begin position="928"/>
        <end position="942"/>
    </location>
</feature>
<feature type="region of interest" description="Disordered" evidence="1">
    <location>
        <begin position="1"/>
        <end position="43"/>
    </location>
</feature>
<dbReference type="InterPro" id="IPR003959">
    <property type="entry name" value="ATPase_AAA_core"/>
</dbReference>
<feature type="compositionally biased region" description="Polar residues" evidence="1">
    <location>
        <begin position="1"/>
        <end position="12"/>
    </location>
</feature>
<protein>
    <recommendedName>
        <fullName evidence="2">AAA+ ATPase domain-containing protein</fullName>
    </recommendedName>
</protein>
<dbReference type="SMART" id="SM00382">
    <property type="entry name" value="AAA"/>
    <property type="match status" value="1"/>
</dbReference>
<dbReference type="RefSeq" id="XP_661219.1">
    <property type="nucleotide sequence ID" value="XM_656127.1"/>
</dbReference>
<proteinExistence type="predicted"/>
<reference evidence="4" key="1">
    <citation type="journal article" date="2005" name="Nature">
        <title>Sequencing of Aspergillus nidulans and comparative analysis with A. fumigatus and A. oryzae.</title>
        <authorList>
            <person name="Galagan J.E."/>
            <person name="Calvo S.E."/>
            <person name="Cuomo C."/>
            <person name="Ma L.J."/>
            <person name="Wortman J.R."/>
            <person name="Batzoglou S."/>
            <person name="Lee S.I."/>
            <person name="Basturkmen M."/>
            <person name="Spevak C.C."/>
            <person name="Clutterbuck J."/>
            <person name="Kapitonov V."/>
            <person name="Jurka J."/>
            <person name="Scazzocchio C."/>
            <person name="Farman M."/>
            <person name="Butler J."/>
            <person name="Purcell S."/>
            <person name="Harris S."/>
            <person name="Braus G.H."/>
            <person name="Draht O."/>
            <person name="Busch S."/>
            <person name="D'Enfert C."/>
            <person name="Bouchier C."/>
            <person name="Goldman G.H."/>
            <person name="Bell-Pedersen D."/>
            <person name="Griffiths-Jones S."/>
            <person name="Doonan J.H."/>
            <person name="Yu J."/>
            <person name="Vienken K."/>
            <person name="Pain A."/>
            <person name="Freitag M."/>
            <person name="Selker E.U."/>
            <person name="Archer D.B."/>
            <person name="Penalva M.A."/>
            <person name="Oakley B.R."/>
            <person name="Momany M."/>
            <person name="Tanaka T."/>
            <person name="Kumagai T."/>
            <person name="Asai K."/>
            <person name="Machida M."/>
            <person name="Nierman W.C."/>
            <person name="Denning D.W."/>
            <person name="Caddick M."/>
            <person name="Hynes M."/>
            <person name="Paoletti M."/>
            <person name="Fischer R."/>
            <person name="Miller B."/>
            <person name="Dyer P."/>
            <person name="Sachs M.S."/>
            <person name="Osmani S.A."/>
            <person name="Birren B.W."/>
        </authorList>
    </citation>
    <scope>NUCLEOTIDE SEQUENCE [LARGE SCALE GENOMIC DNA]</scope>
    <source>
        <strain evidence="4">FGSC A4 / ATCC 38163 / CBS 112.46 / NRRL 194 / M139</strain>
    </source>
</reference>
<dbReference type="GO" id="GO:0005524">
    <property type="term" value="F:ATP binding"/>
    <property type="evidence" value="ECO:0007669"/>
    <property type="project" value="InterPro"/>
</dbReference>
<dbReference type="PANTHER" id="PTHR46411:SF3">
    <property type="entry name" value="AAA+ ATPASE DOMAIN-CONTAINING PROTEIN"/>
    <property type="match status" value="1"/>
</dbReference>
<dbReference type="CDD" id="cd19481">
    <property type="entry name" value="RecA-like_protease"/>
    <property type="match status" value="1"/>
</dbReference>
<dbReference type="Pfam" id="PF22942">
    <property type="entry name" value="DUF7025"/>
    <property type="match status" value="1"/>
</dbReference>
<dbReference type="GO" id="GO:0016887">
    <property type="term" value="F:ATP hydrolysis activity"/>
    <property type="evidence" value="ECO:0007669"/>
    <property type="project" value="InterPro"/>
</dbReference>
<name>Q5B765_EMENI</name>
<dbReference type="InParanoid" id="Q5B765"/>
<feature type="region of interest" description="Disordered" evidence="1">
    <location>
        <begin position="63"/>
        <end position="94"/>
    </location>
</feature>
<dbReference type="Gene3D" id="3.40.50.300">
    <property type="entry name" value="P-loop containing nucleotide triphosphate hydrolases"/>
    <property type="match status" value="1"/>
</dbReference>
<keyword evidence="4" id="KW-1185">Reference proteome</keyword>
<dbReference type="Pfam" id="PF00004">
    <property type="entry name" value="AAA"/>
    <property type="match status" value="1"/>
</dbReference>